<dbReference type="HOGENOM" id="CLU_044073_1_0_10"/>
<evidence type="ECO:0000313" key="4">
    <source>
        <dbReference type="EMBL" id="ABL66077.1"/>
    </source>
</evidence>
<dbReference type="EMBL" id="CP000492">
    <property type="protein sequence ID" value="ABL66077.1"/>
    <property type="molecule type" value="Genomic_DNA"/>
</dbReference>
<dbReference type="Pfam" id="PF19898">
    <property type="entry name" value="DUF6371"/>
    <property type="match status" value="1"/>
</dbReference>
<dbReference type="InterPro" id="IPR045951">
    <property type="entry name" value="DUF6371"/>
</dbReference>
<evidence type="ECO:0000313" key="5">
    <source>
        <dbReference type="Proteomes" id="UP000008701"/>
    </source>
</evidence>
<feature type="region of interest" description="Disordered" evidence="1">
    <location>
        <begin position="62"/>
        <end position="81"/>
    </location>
</feature>
<evidence type="ECO:0000259" key="3">
    <source>
        <dbReference type="Pfam" id="PF21957"/>
    </source>
</evidence>
<dbReference type="InterPro" id="IPR047731">
    <property type="entry name" value="Zinc_ribbon_put"/>
</dbReference>
<dbReference type="Proteomes" id="UP000008701">
    <property type="component" value="Chromosome"/>
</dbReference>
<dbReference type="STRING" id="290317.Cpha266_2065"/>
<dbReference type="Pfam" id="PF21957">
    <property type="entry name" value="Zn_ribbon_16"/>
    <property type="match status" value="1"/>
</dbReference>
<feature type="domain" description="Zinc beta-ribbon finger putative" evidence="3">
    <location>
        <begin position="3"/>
        <end position="62"/>
    </location>
</feature>
<dbReference type="AlphaFoldDB" id="A1BI50"/>
<accession>A1BI50</accession>
<dbReference type="RefSeq" id="WP_011745879.1">
    <property type="nucleotide sequence ID" value="NC_008639.1"/>
</dbReference>
<evidence type="ECO:0000256" key="1">
    <source>
        <dbReference type="SAM" id="MobiDB-lite"/>
    </source>
</evidence>
<sequence length="291" mass="33161">MEYRYHLERGGLKYICPACHQTRFVRYVDTETGEHLSEDCGRCDREDSCGFHLRPSEYFRQTGTRPTAAARRKEPMPEPEPSFIDAETAGRSLTAYEQNNFALWLVRVFGEETAFQLVDAYHVGTSKHWPGACIFWQQDVTGKLRGGKIMLYNKETGRRVTEPFPHVQWVHKVLKIQPYHLRQCLFGEHLLVADRERAVGIVESEKTTVVAAGFMPEMLWLATAGKNNLKAERLDVLGGRNVTLFPDLGAFEKWEEIARGMPGVKVSDILERRASEADRAGGLDLADYLLR</sequence>
<protein>
    <submittedName>
        <fullName evidence="4">Uncharacterized protein</fullName>
    </submittedName>
</protein>
<dbReference type="eggNOG" id="COG0358">
    <property type="taxonomic scope" value="Bacteria"/>
</dbReference>
<feature type="domain" description="DUF6371" evidence="2">
    <location>
        <begin position="99"/>
        <end position="248"/>
    </location>
</feature>
<organism evidence="4 5">
    <name type="scientific">Chlorobium phaeobacteroides (strain DSM 266 / SMG 266 / 2430)</name>
    <dbReference type="NCBI Taxonomy" id="290317"/>
    <lineage>
        <taxon>Bacteria</taxon>
        <taxon>Pseudomonadati</taxon>
        <taxon>Chlorobiota</taxon>
        <taxon>Chlorobiia</taxon>
        <taxon>Chlorobiales</taxon>
        <taxon>Chlorobiaceae</taxon>
        <taxon>Chlorobium/Pelodictyon group</taxon>
        <taxon>Chlorobium</taxon>
    </lineage>
</organism>
<reference evidence="4 5" key="1">
    <citation type="submission" date="2006-12" db="EMBL/GenBank/DDBJ databases">
        <title>Complete sequence of Chlorobium phaeobacteroides DSM 266.</title>
        <authorList>
            <consortium name="US DOE Joint Genome Institute"/>
            <person name="Copeland A."/>
            <person name="Lucas S."/>
            <person name="Lapidus A."/>
            <person name="Barry K."/>
            <person name="Detter J.C."/>
            <person name="Glavina del Rio T."/>
            <person name="Hammon N."/>
            <person name="Israni S."/>
            <person name="Pitluck S."/>
            <person name="Goltsman E."/>
            <person name="Schmutz J."/>
            <person name="Larimer F."/>
            <person name="Land M."/>
            <person name="Hauser L."/>
            <person name="Mikhailova N."/>
            <person name="Li T."/>
            <person name="Overmann J."/>
            <person name="Bryant D.A."/>
            <person name="Richardson P."/>
        </authorList>
    </citation>
    <scope>NUCLEOTIDE SEQUENCE [LARGE SCALE GENOMIC DNA]</scope>
    <source>
        <strain evidence="4 5">DSM 266</strain>
    </source>
</reference>
<evidence type="ECO:0000259" key="2">
    <source>
        <dbReference type="Pfam" id="PF19898"/>
    </source>
</evidence>
<name>A1BI50_CHLPD</name>
<dbReference type="NCBIfam" id="NF040506">
    <property type="entry name" value="PG0870_Nterm"/>
    <property type="match status" value="1"/>
</dbReference>
<dbReference type="KEGG" id="cph:Cpha266_2065"/>
<gene>
    <name evidence="4" type="ordered locus">Cpha266_2065</name>
</gene>
<keyword evidence="5" id="KW-1185">Reference proteome</keyword>
<proteinExistence type="predicted"/>